<feature type="region of interest" description="Disordered" evidence="1">
    <location>
        <begin position="211"/>
        <end position="264"/>
    </location>
</feature>
<dbReference type="OMA" id="RSCDNFW"/>
<feature type="compositionally biased region" description="Polar residues" evidence="1">
    <location>
        <begin position="724"/>
        <end position="734"/>
    </location>
</feature>
<dbReference type="VEuPathDB" id="VectorBase:ADAC007268"/>
<accession>W5JCM6</accession>
<feature type="region of interest" description="Disordered" evidence="1">
    <location>
        <begin position="1237"/>
        <end position="1300"/>
    </location>
</feature>
<protein>
    <submittedName>
        <fullName evidence="2 3">Uncharacterized protein</fullName>
    </submittedName>
</protein>
<dbReference type="VEuPathDB" id="VectorBase:ADAR2_009116"/>
<dbReference type="HOGENOM" id="CLU_254271_0_0_1"/>
<reference evidence="2" key="2">
    <citation type="submission" date="2010-05" db="EMBL/GenBank/DDBJ databases">
        <authorList>
            <person name="Almeida L.G."/>
            <person name="Nicolas M.F."/>
            <person name="Souza R.C."/>
            <person name="Vasconcelos A.T.R."/>
        </authorList>
    </citation>
    <scope>NUCLEOTIDE SEQUENCE</scope>
</reference>
<dbReference type="Proteomes" id="UP000000673">
    <property type="component" value="Unassembled WGS sequence"/>
</dbReference>
<feature type="compositionally biased region" description="Pro residues" evidence="1">
    <location>
        <begin position="689"/>
        <end position="702"/>
    </location>
</feature>
<feature type="region of interest" description="Disordered" evidence="1">
    <location>
        <begin position="641"/>
        <end position="957"/>
    </location>
</feature>
<feature type="compositionally biased region" description="Low complexity" evidence="1">
    <location>
        <begin position="649"/>
        <end position="660"/>
    </location>
</feature>
<feature type="compositionally biased region" description="Basic and acidic residues" evidence="1">
    <location>
        <begin position="1079"/>
        <end position="1089"/>
    </location>
</feature>
<feature type="region of interest" description="Disordered" evidence="1">
    <location>
        <begin position="1049"/>
        <end position="1126"/>
    </location>
</feature>
<evidence type="ECO:0000256" key="1">
    <source>
        <dbReference type="SAM" id="MobiDB-lite"/>
    </source>
</evidence>
<proteinExistence type="predicted"/>
<feature type="compositionally biased region" description="Acidic residues" evidence="1">
    <location>
        <begin position="241"/>
        <end position="251"/>
    </location>
</feature>
<name>W5JCM6_ANODA</name>
<dbReference type="EnsemblMetazoa" id="ADAC007268-RA">
    <property type="protein sequence ID" value="ADAC007268-PA"/>
    <property type="gene ID" value="ADAC007268"/>
</dbReference>
<feature type="compositionally biased region" description="Polar residues" evidence="1">
    <location>
        <begin position="312"/>
        <end position="321"/>
    </location>
</feature>
<reference evidence="2" key="3">
    <citation type="journal article" date="2013" name="Nucleic Acids Res.">
        <title>The genome of Anopheles darlingi, the main neotropical malaria vector.</title>
        <authorList>
            <person name="Marinotti O."/>
            <person name="Cerqueira G.C."/>
            <person name="de Almeida L.G."/>
            <person name="Ferro M.I."/>
            <person name="Loreto E.L."/>
            <person name="Zaha A."/>
            <person name="Teixeira S.M."/>
            <person name="Wespiser A.R."/>
            <person name="Almeida E Silva A."/>
            <person name="Schlindwein A.D."/>
            <person name="Pacheco A.C."/>
            <person name="Silva A.L."/>
            <person name="Graveley B.R."/>
            <person name="Walenz B.P."/>
            <person name="Lima Bde A."/>
            <person name="Ribeiro C.A."/>
            <person name="Nunes-Silva C.G."/>
            <person name="de Carvalho C.R."/>
            <person name="Soares C.M."/>
            <person name="de Menezes C.B."/>
            <person name="Matiolli C."/>
            <person name="Caffrey D."/>
            <person name="Araujo D.A."/>
            <person name="de Oliveira D.M."/>
            <person name="Golenbock D."/>
            <person name="Grisard E.C."/>
            <person name="Fantinatti-Garboggini F."/>
            <person name="de Carvalho F.M."/>
            <person name="Barcellos F.G."/>
            <person name="Prosdocimi F."/>
            <person name="May G."/>
            <person name="Azevedo Junior G.M."/>
            <person name="Guimaraes G.M."/>
            <person name="Goldman G.H."/>
            <person name="Padilha I.Q."/>
            <person name="Batista Jda S."/>
            <person name="Ferro J.A."/>
            <person name="Ribeiro J.M."/>
            <person name="Fietto J.L."/>
            <person name="Dabbas K.M."/>
            <person name="Cerdeira L."/>
            <person name="Agnez-Lima L.F."/>
            <person name="Brocchi M."/>
            <person name="de Carvalho M.O."/>
            <person name="Teixeira Mde M."/>
            <person name="Diniz Maia Mde M."/>
            <person name="Goldman M.H."/>
            <person name="Cruz Schneider M.P."/>
            <person name="Felipe M.S."/>
            <person name="Hungria M."/>
            <person name="Nicolas M.F."/>
            <person name="Pereira M."/>
            <person name="Montes M.A."/>
            <person name="Cantao M.E."/>
            <person name="Vincentz M."/>
            <person name="Rafael M.S."/>
            <person name="Silverman N."/>
            <person name="Stoco P.H."/>
            <person name="Souza R.C."/>
            <person name="Vicentini R."/>
            <person name="Gazzinelli R.T."/>
            <person name="Neves Rde O."/>
            <person name="Silva R."/>
            <person name="Astolfi-Filho S."/>
            <person name="Maciel T.E."/>
            <person name="Urmenyi T.P."/>
            <person name="Tadei W.P."/>
            <person name="Camargo E.P."/>
            <person name="de Vasconcelos A.T."/>
        </authorList>
    </citation>
    <scope>NUCLEOTIDE SEQUENCE</scope>
</reference>
<feature type="region of interest" description="Disordered" evidence="1">
    <location>
        <begin position="979"/>
        <end position="1011"/>
    </location>
</feature>
<feature type="region of interest" description="Disordered" evidence="1">
    <location>
        <begin position="1199"/>
        <end position="1220"/>
    </location>
</feature>
<sequence length="1475" mass="159015">MDDKLIDFDDPSTTKPPSLAKSAVLAALEEEERQKSRGTGLTETKFTDRLLAKEMGEVFYDFATKAIPTEKLVLPQEGWVRVLARRARSRQPARIMATATASPTACIDRETVLKINRRPMQRRHRSCENVWPPKSNTSMVDGSHRMDAVHQRIPTSRQPGETETELEFAIGSRRYGSQDSVYFDECVRRQHKIEPLRTLFDRENVVLTDWGHRPGTGQRAEQNRTHDTPEPLTTKCPSYDDGGDDDDDNEMPIEPPVPPPRRYYLPMDKIRPGPGGEVDSILRHFQDTPDRTASVERPSSALPTTECRRSATPFSLSGPQKTSEHRSKSNTTTTASVGLKQDGLDAKPPKKLKPNAHRGSSTAVRPNEGPGAIVGLSVTLQRYPTITDVSDCGNPEPSQPPPARSGLEEEAFDLNSNMVWNLNIDVRHDRNTGPAVVTGGDWEPPTETPTPTPSQSGTAADQLSANYFDKQCSRAVTMTTNNSTTSSPSSFPLSGHSVTDFSRDQRFPLGHTTALELTPADDGHQHHHKLNAEPPGTNHYHPEHRQECLSPVRPYHQSVHNYNEKLITDISSSSSSSMMAAPAPALTDASLDDVGLSLGGGHHHHHHIMRLPQSSSASALNVSNQPNRNWINLNSNQIHHQRSQRGYCSSSSSSGSGSSSCQRELSVVREPRIIETGKRCSSADDRIPASPPHVAPPPPPFVDEPDRRGQQPANDSPIPPSVSECRNQDCNYDNKSVRSHYRAGASSSPASVGATAVVGQSPPPVSRRYVTPSPPLPPPPPPATEPERARSGSSAQVTHPPGSAPVPPNVTASSSSGPPSSSHEHGSLPPPEPSPLEIHHLNASARKAGNDNHVIIGSNTIEPEGANHTPHSLHHRCTTNPTGTPGDDGEPPPPPSPVGDSSNSIPRSNPDGNVDYFKTNSTNGDEIGKASGRGMPRSPGSTDRLADAGHQHKQHSSPTLLLMTAAAEECFTPTVASIDGQSVSQEQQQQMPDAGRSQNNLGHHHHHTGCSPVRVISFTDGEYIFGPFDERSREFEQFEFLSSKFAPRAEGASTCSPANTDDGDGDGDNDGASGGGDDDQQKIATEHPQHHNPNADYGRWARFENGNIPGHHSPPSASPGTTTAAAGETKRLTRGDEIEQIFQQLNQTLKENVTLPEPADVSGACYELGHHPVTGGQLVENVPVIESILDDLLTFSRQLEPGHTRPRGATANGQMEPVPGRADATLTEINDDNLINLLADDGDNDGDTSTSQDAVADAADKSRNGCDGSRETMPPPPQLKDTDETKKKSSINNDNDDEERTAANNQFHRAITSSMAASAACPAPREDIFTNVAIFNWNPLDVYQPDGGLFMIDPRFALADMRAISPALVHHGAGTGGGFAMSSLPTVLEEPADSTNHQQQQQQQLVGVNDIVAHREPPGVSISANAGNDAMKNDFATRRPVTVVEGINNSTTTTTIDTTGPGQQNNVNATVPVSR</sequence>
<feature type="compositionally biased region" description="Pro residues" evidence="1">
    <location>
        <begin position="772"/>
        <end position="784"/>
    </location>
</feature>
<organism evidence="2">
    <name type="scientific">Anopheles darlingi</name>
    <name type="common">Mosquito</name>
    <dbReference type="NCBI Taxonomy" id="43151"/>
    <lineage>
        <taxon>Eukaryota</taxon>
        <taxon>Metazoa</taxon>
        <taxon>Ecdysozoa</taxon>
        <taxon>Arthropoda</taxon>
        <taxon>Hexapoda</taxon>
        <taxon>Insecta</taxon>
        <taxon>Pterygota</taxon>
        <taxon>Neoptera</taxon>
        <taxon>Endopterygota</taxon>
        <taxon>Diptera</taxon>
        <taxon>Nematocera</taxon>
        <taxon>Culicoidea</taxon>
        <taxon>Culicidae</taxon>
        <taxon>Anophelinae</taxon>
        <taxon>Anopheles</taxon>
    </lineage>
</organism>
<dbReference type="eggNOG" id="ENOG502RTJ5">
    <property type="taxonomic scope" value="Eukaryota"/>
</dbReference>
<feature type="compositionally biased region" description="Basic and acidic residues" evidence="1">
    <location>
        <begin position="666"/>
        <end position="687"/>
    </location>
</feature>
<feature type="compositionally biased region" description="Low complexity" evidence="1">
    <location>
        <begin position="743"/>
        <end position="759"/>
    </location>
</feature>
<evidence type="ECO:0000313" key="2">
    <source>
        <dbReference type="EMBL" id="ETN61088.1"/>
    </source>
</evidence>
<evidence type="ECO:0000313" key="3">
    <source>
        <dbReference type="EnsemblMetazoa" id="ADAC007268-PA"/>
    </source>
</evidence>
<feature type="region of interest" description="Disordered" evidence="1">
    <location>
        <begin position="436"/>
        <end position="459"/>
    </location>
</feature>
<feature type="compositionally biased region" description="Low complexity" evidence="1">
    <location>
        <begin position="1109"/>
        <end position="1126"/>
    </location>
</feature>
<evidence type="ECO:0000313" key="4">
    <source>
        <dbReference type="Proteomes" id="UP000000673"/>
    </source>
</evidence>
<feature type="region of interest" description="Disordered" evidence="1">
    <location>
        <begin position="386"/>
        <end position="406"/>
    </location>
</feature>
<feature type="compositionally biased region" description="Basic and acidic residues" evidence="1">
    <location>
        <begin position="1258"/>
        <end position="1270"/>
    </location>
</feature>
<reference evidence="2 4" key="1">
    <citation type="journal article" date="2010" name="BMC Genomics">
        <title>Combination of measures distinguishes pre-miRNAs from other stem-loops in the genome of the newly sequenced Anopheles darlingi.</title>
        <authorList>
            <person name="Mendes N.D."/>
            <person name="Freitas A.T."/>
            <person name="Vasconcelos A.T."/>
            <person name="Sagot M.F."/>
        </authorList>
    </citation>
    <scope>NUCLEOTIDE SEQUENCE</scope>
</reference>
<feature type="region of interest" description="Disordered" evidence="1">
    <location>
        <begin position="1"/>
        <end position="20"/>
    </location>
</feature>
<feature type="region of interest" description="Disordered" evidence="1">
    <location>
        <begin position="287"/>
        <end position="372"/>
    </location>
</feature>
<feature type="region of interest" description="Disordered" evidence="1">
    <location>
        <begin position="521"/>
        <end position="543"/>
    </location>
</feature>
<gene>
    <name evidence="2" type="ORF">AND_007268</name>
</gene>
<feature type="compositionally biased region" description="Low complexity" evidence="1">
    <location>
        <begin position="981"/>
        <end position="990"/>
    </location>
</feature>
<keyword evidence="4" id="KW-1185">Reference proteome</keyword>
<dbReference type="EMBL" id="ADMH02001787">
    <property type="protein sequence ID" value="ETN61088.1"/>
    <property type="molecule type" value="Genomic_DNA"/>
</dbReference>
<reference evidence="3" key="4">
    <citation type="submission" date="2015-06" db="UniProtKB">
        <authorList>
            <consortium name="EnsemblMetazoa"/>
        </authorList>
    </citation>
    <scope>IDENTIFICATION</scope>
</reference>